<name>A0ABQ5GUI1_9ASTR</name>
<feature type="compositionally biased region" description="Low complexity" evidence="2">
    <location>
        <begin position="59"/>
        <end position="69"/>
    </location>
</feature>
<proteinExistence type="predicted"/>
<dbReference type="Pfam" id="PF00098">
    <property type="entry name" value="zf-CCHC"/>
    <property type="match status" value="1"/>
</dbReference>
<evidence type="ECO:0000256" key="2">
    <source>
        <dbReference type="SAM" id="MobiDB-lite"/>
    </source>
</evidence>
<dbReference type="Gene3D" id="4.10.60.10">
    <property type="entry name" value="Zinc finger, CCHC-type"/>
    <property type="match status" value="1"/>
</dbReference>
<dbReference type="EMBL" id="BQNB010018887">
    <property type="protein sequence ID" value="GJT79311.1"/>
    <property type="molecule type" value="Genomic_DNA"/>
</dbReference>
<dbReference type="PANTHER" id="PTHR35046">
    <property type="entry name" value="ZINC KNUCKLE (CCHC-TYPE) FAMILY PROTEIN"/>
    <property type="match status" value="1"/>
</dbReference>
<reference evidence="4" key="1">
    <citation type="journal article" date="2022" name="Int. J. Mol. Sci.">
        <title>Draft Genome of Tanacetum Coccineum: Genomic Comparison of Closely Related Tanacetum-Family Plants.</title>
        <authorList>
            <person name="Yamashiro T."/>
            <person name="Shiraishi A."/>
            <person name="Nakayama K."/>
            <person name="Satake H."/>
        </authorList>
    </citation>
    <scope>NUCLEOTIDE SEQUENCE</scope>
</reference>
<reference evidence="4" key="2">
    <citation type="submission" date="2022-01" db="EMBL/GenBank/DDBJ databases">
        <authorList>
            <person name="Yamashiro T."/>
            <person name="Shiraishi A."/>
            <person name="Satake H."/>
            <person name="Nakayama K."/>
        </authorList>
    </citation>
    <scope>NUCLEOTIDE SEQUENCE</scope>
</reference>
<evidence type="ECO:0000313" key="4">
    <source>
        <dbReference type="EMBL" id="GJT79311.1"/>
    </source>
</evidence>
<sequence>MPPRKNVNHRDLRDVEIDDLRRQVQQLQEELARVKVVNEEDEVHDDDSDGEEEYDNPFGSSSASDSGHSSHQHRRVRRSRHDFDFKVDIPEFDGKIQPDEFLDWLHTVEKVFDFKEVSEDQKVKLVAIKLRKHAGLWWENLKMRRVREGRKTIRTWEKMKRELKRRFLPENYRQDSFLKFHNLKQQDKSAEEYTSEFDHLMIKCDIVEPEEQTIARYLGGLRSEISNVVQLQPYWTYADVCKLVVKVEKQQEEKRGSFTRSFNKEGSASNGKTPVIAPKVPVKNDKQVIGSSSNGARKCFKCQGYGHIASECPNRKVITLMEEDIIEEFTLEVDVSHIEEVVYPDEGEALVIRQNLNMVQVTDDEWLRNNIFYTRYTCIGKVCNVIIDGGSCSNVVATSMVEKLQLKTEDHPRPYNIHWIRKGNEVKVNKRCFIHFSIGKNYKDEVWCDVVPMDVAHLLLGRPWQYDRRVIHDGYKNTYSFITNRVWVVLTPLKPETLLPCVKEKDVSFISGACIEKKMFESQMGYVLVVMEQSRSRIVEHNPLVRTILEDFKDVIPNEIPTGLPPMRKVQHCIVLVPGSVLPNKEAYHMNPKEHEELQ</sequence>
<dbReference type="InterPro" id="IPR005162">
    <property type="entry name" value="Retrotrans_gag_dom"/>
</dbReference>
<evidence type="ECO:0000259" key="3">
    <source>
        <dbReference type="PROSITE" id="PS50158"/>
    </source>
</evidence>
<gene>
    <name evidence="4" type="ORF">Tco_1053653</name>
</gene>
<dbReference type="InterPro" id="IPR021109">
    <property type="entry name" value="Peptidase_aspartic_dom_sf"/>
</dbReference>
<dbReference type="Proteomes" id="UP001151760">
    <property type="component" value="Unassembled WGS sequence"/>
</dbReference>
<comment type="caution">
    <text evidence="4">The sequence shown here is derived from an EMBL/GenBank/DDBJ whole genome shotgun (WGS) entry which is preliminary data.</text>
</comment>
<dbReference type="CDD" id="cd00303">
    <property type="entry name" value="retropepsin_like"/>
    <property type="match status" value="1"/>
</dbReference>
<keyword evidence="1" id="KW-0863">Zinc-finger</keyword>
<feature type="compositionally biased region" description="Polar residues" evidence="2">
    <location>
        <begin position="258"/>
        <end position="272"/>
    </location>
</feature>
<dbReference type="Pfam" id="PF03732">
    <property type="entry name" value="Retrotrans_gag"/>
    <property type="match status" value="1"/>
</dbReference>
<feature type="compositionally biased region" description="Acidic residues" evidence="2">
    <location>
        <begin position="39"/>
        <end position="55"/>
    </location>
</feature>
<feature type="region of interest" description="Disordered" evidence="2">
    <location>
        <begin position="33"/>
        <end position="77"/>
    </location>
</feature>
<keyword evidence="1" id="KW-0479">Metal-binding</keyword>
<dbReference type="InterPro" id="IPR001878">
    <property type="entry name" value="Znf_CCHC"/>
</dbReference>
<feature type="domain" description="CCHC-type" evidence="3">
    <location>
        <begin position="297"/>
        <end position="314"/>
    </location>
</feature>
<feature type="region of interest" description="Disordered" evidence="2">
    <location>
        <begin position="257"/>
        <end position="276"/>
    </location>
</feature>
<keyword evidence="1" id="KW-0862">Zinc</keyword>
<dbReference type="SMART" id="SM00343">
    <property type="entry name" value="ZnF_C2HC"/>
    <property type="match status" value="1"/>
</dbReference>
<dbReference type="SUPFAM" id="SSF57756">
    <property type="entry name" value="Retrovirus zinc finger-like domains"/>
    <property type="match status" value="1"/>
</dbReference>
<dbReference type="InterPro" id="IPR036875">
    <property type="entry name" value="Znf_CCHC_sf"/>
</dbReference>
<dbReference type="PANTHER" id="PTHR35046:SF21">
    <property type="entry name" value="RETROTRANSPOSON GAG DOMAIN-CONTAINING PROTEIN-RELATED"/>
    <property type="match status" value="1"/>
</dbReference>
<evidence type="ECO:0000313" key="5">
    <source>
        <dbReference type="Proteomes" id="UP001151760"/>
    </source>
</evidence>
<dbReference type="PROSITE" id="PS50158">
    <property type="entry name" value="ZF_CCHC"/>
    <property type="match status" value="1"/>
</dbReference>
<accession>A0ABQ5GUI1</accession>
<keyword evidence="5" id="KW-1185">Reference proteome</keyword>
<organism evidence="4 5">
    <name type="scientific">Tanacetum coccineum</name>
    <dbReference type="NCBI Taxonomy" id="301880"/>
    <lineage>
        <taxon>Eukaryota</taxon>
        <taxon>Viridiplantae</taxon>
        <taxon>Streptophyta</taxon>
        <taxon>Embryophyta</taxon>
        <taxon>Tracheophyta</taxon>
        <taxon>Spermatophyta</taxon>
        <taxon>Magnoliopsida</taxon>
        <taxon>eudicotyledons</taxon>
        <taxon>Gunneridae</taxon>
        <taxon>Pentapetalae</taxon>
        <taxon>asterids</taxon>
        <taxon>campanulids</taxon>
        <taxon>Asterales</taxon>
        <taxon>Asteraceae</taxon>
        <taxon>Asteroideae</taxon>
        <taxon>Anthemideae</taxon>
        <taxon>Anthemidinae</taxon>
        <taxon>Tanacetum</taxon>
    </lineage>
</organism>
<evidence type="ECO:0000256" key="1">
    <source>
        <dbReference type="PROSITE-ProRule" id="PRU00047"/>
    </source>
</evidence>
<dbReference type="Gene3D" id="2.40.70.10">
    <property type="entry name" value="Acid Proteases"/>
    <property type="match status" value="1"/>
</dbReference>
<protein>
    <submittedName>
        <fullName evidence="4">Nucleotidyltransferase, ribonuclease H</fullName>
    </submittedName>
</protein>